<dbReference type="Proteomes" id="UP001174050">
    <property type="component" value="Unassembled WGS sequence"/>
</dbReference>
<dbReference type="EMBL" id="JAUEPL010000006">
    <property type="protein sequence ID" value="MDN3293775.1"/>
    <property type="molecule type" value="Genomic_DNA"/>
</dbReference>
<gene>
    <name evidence="1" type="ORF">QWM81_06910</name>
</gene>
<evidence type="ECO:0000313" key="2">
    <source>
        <dbReference type="Proteomes" id="UP001174050"/>
    </source>
</evidence>
<dbReference type="RefSeq" id="WP_290110705.1">
    <property type="nucleotide sequence ID" value="NZ_JAUEPL010000006.1"/>
</dbReference>
<reference evidence="1" key="1">
    <citation type="submission" date="2023-06" db="EMBL/GenBank/DDBJ databases">
        <title>WGS-Sequencing of Streptomyces ficellus isolate 21 collected from sand in Gara Djebilet Iron Mine in Algeria.</title>
        <authorList>
            <person name="Zegers G.P."/>
            <person name="Gomez A."/>
            <person name="Gueddou A."/>
            <person name="Zahara A.F."/>
            <person name="Worth M."/>
            <person name="Sevigny J.L."/>
            <person name="Tisa L."/>
        </authorList>
    </citation>
    <scope>NUCLEOTIDE SEQUENCE</scope>
    <source>
        <strain evidence="1">AS11</strain>
    </source>
</reference>
<keyword evidence="2" id="KW-1185">Reference proteome</keyword>
<evidence type="ECO:0000313" key="1">
    <source>
        <dbReference type="EMBL" id="MDN3293775.1"/>
    </source>
</evidence>
<proteinExistence type="predicted"/>
<organism evidence="1 2">
    <name type="scientific">Streptomyces ficellus</name>
    <dbReference type="NCBI Taxonomy" id="1977088"/>
    <lineage>
        <taxon>Bacteria</taxon>
        <taxon>Bacillati</taxon>
        <taxon>Actinomycetota</taxon>
        <taxon>Actinomycetes</taxon>
        <taxon>Kitasatosporales</taxon>
        <taxon>Streptomycetaceae</taxon>
        <taxon>Streptomyces</taxon>
    </lineage>
</organism>
<protein>
    <submittedName>
        <fullName evidence="1">Uncharacterized protein</fullName>
    </submittedName>
</protein>
<name>A0ABT7Z2Q3_9ACTN</name>
<sequence>MRLPSLPVGGRPVSAACAACGSTQHLRVVAVRDGKDVWACHEHAADLAAPFDDTLAALAWYQSRRRAPH</sequence>
<comment type="caution">
    <text evidence="1">The sequence shown here is derived from an EMBL/GenBank/DDBJ whole genome shotgun (WGS) entry which is preliminary data.</text>
</comment>
<accession>A0ABT7Z2Q3</accession>